<dbReference type="Proteomes" id="UP001165069">
    <property type="component" value="Unassembled WGS sequence"/>
</dbReference>
<dbReference type="EMBL" id="BSDE01000004">
    <property type="protein sequence ID" value="GLH73706.1"/>
    <property type="molecule type" value="Genomic_DNA"/>
</dbReference>
<keyword evidence="3" id="KW-1185">Reference proteome</keyword>
<organism evidence="2 3">
    <name type="scientific">Geothrix limicola</name>
    <dbReference type="NCBI Taxonomy" id="2927978"/>
    <lineage>
        <taxon>Bacteria</taxon>
        <taxon>Pseudomonadati</taxon>
        <taxon>Acidobacteriota</taxon>
        <taxon>Holophagae</taxon>
        <taxon>Holophagales</taxon>
        <taxon>Holophagaceae</taxon>
        <taxon>Geothrix</taxon>
    </lineage>
</organism>
<evidence type="ECO:0000313" key="3">
    <source>
        <dbReference type="Proteomes" id="UP001165069"/>
    </source>
</evidence>
<protein>
    <recommendedName>
        <fullName evidence="1">DUF4145 domain-containing protein</fullName>
    </recommendedName>
</protein>
<comment type="caution">
    <text evidence="2">The sequence shown here is derived from an EMBL/GenBank/DDBJ whole genome shotgun (WGS) entry which is preliminary data.</text>
</comment>
<name>A0ABQ5QHA1_9BACT</name>
<evidence type="ECO:0000313" key="2">
    <source>
        <dbReference type="EMBL" id="GLH73706.1"/>
    </source>
</evidence>
<dbReference type="Pfam" id="PF13643">
    <property type="entry name" value="DUF4145"/>
    <property type="match status" value="1"/>
</dbReference>
<gene>
    <name evidence="2" type="ORF">GETHLI_22080</name>
</gene>
<dbReference type="InterPro" id="IPR025285">
    <property type="entry name" value="DUF4145"/>
</dbReference>
<dbReference type="RefSeq" id="WP_285575187.1">
    <property type="nucleotide sequence ID" value="NZ_BSDE01000004.1"/>
</dbReference>
<feature type="domain" description="DUF4145" evidence="1">
    <location>
        <begin position="105"/>
        <end position="191"/>
    </location>
</feature>
<evidence type="ECO:0000259" key="1">
    <source>
        <dbReference type="Pfam" id="PF13643"/>
    </source>
</evidence>
<reference evidence="2 3" key="1">
    <citation type="journal article" date="2023" name="Antonie Van Leeuwenhoek">
        <title>Mesoterricola silvestris gen. nov., sp. nov., Mesoterricola sediminis sp. nov., Geothrix oryzae sp. nov., Geothrix edaphica sp. nov., Geothrix rubra sp. nov., and Geothrix limicola sp. nov., six novel members of Acidobacteriota isolated from soils.</title>
        <authorList>
            <person name="Itoh H."/>
            <person name="Sugisawa Y."/>
            <person name="Mise K."/>
            <person name="Xu Z."/>
            <person name="Kuniyasu M."/>
            <person name="Ushijima N."/>
            <person name="Kawano K."/>
            <person name="Kobayashi E."/>
            <person name="Shiratori Y."/>
            <person name="Masuda Y."/>
            <person name="Senoo K."/>
        </authorList>
    </citation>
    <scope>NUCLEOTIDE SEQUENCE [LARGE SCALE GENOMIC DNA]</scope>
    <source>
        <strain evidence="2 3">Red804</strain>
    </source>
</reference>
<proteinExistence type="predicted"/>
<accession>A0ABQ5QHA1</accession>
<sequence>MSGVNWTCPHCERHVTITDDRFSANEHRLWIPNADGPRSLASYYFVCPNPECNKFTLTAALHVKNLQAGNQDLGEKLQSWNLVPSAAIKSFPTYIPVAILSDYREACLIRDLSPKASATLSRRCLQGILRDFWSVKPGRLVNEIDQIRDRIDPLTWSAIDSLRKLGNIGAHMEKDIDTIVDVDPQEAELLIGLVETLLREWYIAREERKIRMSALIQAAENKS</sequence>